<keyword evidence="3" id="KW-1185">Reference proteome</keyword>
<dbReference type="EMBL" id="VUOL01000019">
    <property type="protein sequence ID" value="KAA2226769.1"/>
    <property type="molecule type" value="Genomic_DNA"/>
</dbReference>
<protein>
    <recommendedName>
        <fullName evidence="5">Helix-turn-helix domain-containing protein</fullName>
    </recommendedName>
</protein>
<dbReference type="OrthoDB" id="6906331at2"/>
<proteinExistence type="predicted"/>
<name>A0A5B2UL84_9PSED</name>
<evidence type="ECO:0000313" key="4">
    <source>
        <dbReference type="Proteomes" id="UP000325296"/>
    </source>
</evidence>
<organism evidence="1 4">
    <name type="scientific">Pseudomonas brenneri</name>
    <dbReference type="NCBI Taxonomy" id="129817"/>
    <lineage>
        <taxon>Bacteria</taxon>
        <taxon>Pseudomonadati</taxon>
        <taxon>Pseudomonadota</taxon>
        <taxon>Gammaproteobacteria</taxon>
        <taxon>Pseudomonadales</taxon>
        <taxon>Pseudomonadaceae</taxon>
        <taxon>Pseudomonas</taxon>
    </lineage>
</organism>
<evidence type="ECO:0008006" key="5">
    <source>
        <dbReference type="Google" id="ProtNLM"/>
    </source>
</evidence>
<evidence type="ECO:0000313" key="3">
    <source>
        <dbReference type="Proteomes" id="UP000199620"/>
    </source>
</evidence>
<dbReference type="EMBL" id="LT629800">
    <property type="protein sequence ID" value="SDU90596.1"/>
    <property type="molecule type" value="Genomic_DNA"/>
</dbReference>
<gene>
    <name evidence="1" type="ORF">F1720_25185</name>
    <name evidence="2" type="ORF">SAMN04490181_1330</name>
</gene>
<evidence type="ECO:0000313" key="2">
    <source>
        <dbReference type="EMBL" id="SDU90596.1"/>
    </source>
</evidence>
<evidence type="ECO:0000313" key="1">
    <source>
        <dbReference type="EMBL" id="KAA2226769.1"/>
    </source>
</evidence>
<dbReference type="Proteomes" id="UP000325296">
    <property type="component" value="Unassembled WGS sequence"/>
</dbReference>
<reference evidence="2 3" key="1">
    <citation type="submission" date="2016-10" db="EMBL/GenBank/DDBJ databases">
        <authorList>
            <person name="Varghese N."/>
            <person name="Submissions S."/>
        </authorList>
    </citation>
    <scope>NUCLEOTIDE SEQUENCE [LARGE SCALE GENOMIC DNA]</scope>
    <source>
        <strain evidence="2 3">BS2771</strain>
    </source>
</reference>
<sequence length="197" mass="22133">MISNHLSMIEQLRPASEDLTAQIERFLATGGKIDVAKPLGYKPKPITYSNQMPPAPKPFVRRRTESTSLPLDAFDIREQARLKLIEHMRQLSGTHTQSEAAAALGISRRNVYKHAKLNEITFKKAARGGASDRHRHEQVEARDEKYAERIRTFLELGITRRQACGKLAIGNKAFERIITNHGIDYPKARQGCTSCAA</sequence>
<reference evidence="1 4" key="2">
    <citation type="submission" date="2019-09" db="EMBL/GenBank/DDBJ databases">
        <title>Draft genome sequence of Pseudomonas brenneri CCUG 51514(T).</title>
        <authorList>
            <person name="Tunovic T."/>
            <person name="Pineiro-Iglesias B."/>
            <person name="Unosson C."/>
            <person name="Inganas E."/>
            <person name="Ohlen M."/>
            <person name="Cardew S."/>
            <person name="Jensie-Markopoulos S."/>
            <person name="Salva-Serra F."/>
            <person name="Jaen-Luchoro D."/>
            <person name="Svensson-Stadler L."/>
            <person name="Chun J."/>
            <person name="Moore E."/>
        </authorList>
    </citation>
    <scope>NUCLEOTIDE SEQUENCE [LARGE SCALE GENOMIC DNA]</scope>
    <source>
        <strain evidence="1 4">CCUG 51514</strain>
    </source>
</reference>
<dbReference type="RefSeq" id="WP_090290920.1">
    <property type="nucleotide sequence ID" value="NZ_BMNU01000015.1"/>
</dbReference>
<dbReference type="AlphaFoldDB" id="A0A5B2UL84"/>
<dbReference type="Proteomes" id="UP000199620">
    <property type="component" value="Chromosome I"/>
</dbReference>
<accession>A0A5B2UL84</accession>